<proteinExistence type="predicted"/>
<protein>
    <recommendedName>
        <fullName evidence="4">50S ribosomal protein L27</fullName>
    </recommendedName>
</protein>
<accession>A0ABM7S2G2</accession>
<dbReference type="RefSeq" id="WP_221259304.1">
    <property type="nucleotide sequence ID" value="NZ_AP024749.1"/>
</dbReference>
<sequence length="141" mass="15814">MYTAIQTAHSIFAYIVLALLFLASVNAITGLTGKRLFKDKDLRLSLFALIVSHLQLLLGIIIYFISPLGLKSMGQMSDSALRLTSLEHPLINIIAIVLITIGWSKHKKEESNNGKFKKIAVFYTLGLILILSRLPWSNWMN</sequence>
<keyword evidence="1" id="KW-0812">Transmembrane</keyword>
<name>A0ABM7S2G2_9FLAO</name>
<gene>
    <name evidence="2" type="ORF">KK2020170_05660</name>
</gene>
<reference evidence="2 3" key="1">
    <citation type="submission" date="2021-06" db="EMBL/GenBank/DDBJ databases">
        <title>Whole genome sequences of Flavobacterium sp. KK2020170 and assembly.</title>
        <authorList>
            <person name="Kitahara K."/>
            <person name="Miyoshi S."/>
            <person name="Uesaka K."/>
        </authorList>
    </citation>
    <scope>NUCLEOTIDE SEQUENCE [LARGE SCALE GENOMIC DNA]</scope>
    <source>
        <strain evidence="2 3">KK2020170</strain>
    </source>
</reference>
<feature type="transmembrane region" description="Helical" evidence="1">
    <location>
        <begin position="86"/>
        <end position="104"/>
    </location>
</feature>
<keyword evidence="1" id="KW-0472">Membrane</keyword>
<evidence type="ECO:0000256" key="1">
    <source>
        <dbReference type="SAM" id="Phobius"/>
    </source>
</evidence>
<feature type="transmembrane region" description="Helical" evidence="1">
    <location>
        <begin position="44"/>
        <end position="66"/>
    </location>
</feature>
<evidence type="ECO:0008006" key="4">
    <source>
        <dbReference type="Google" id="ProtNLM"/>
    </source>
</evidence>
<keyword evidence="3" id="KW-1185">Reference proteome</keyword>
<evidence type="ECO:0000313" key="2">
    <source>
        <dbReference type="EMBL" id="BCY27698.1"/>
    </source>
</evidence>
<organism evidence="2 3">
    <name type="scientific">Flavobacterium okayamense</name>
    <dbReference type="NCBI Taxonomy" id="2830782"/>
    <lineage>
        <taxon>Bacteria</taxon>
        <taxon>Pseudomonadati</taxon>
        <taxon>Bacteroidota</taxon>
        <taxon>Flavobacteriia</taxon>
        <taxon>Flavobacteriales</taxon>
        <taxon>Flavobacteriaceae</taxon>
        <taxon>Flavobacterium</taxon>
    </lineage>
</organism>
<feature type="transmembrane region" description="Helical" evidence="1">
    <location>
        <begin position="116"/>
        <end position="136"/>
    </location>
</feature>
<evidence type="ECO:0000313" key="3">
    <source>
        <dbReference type="Proteomes" id="UP000825258"/>
    </source>
</evidence>
<dbReference type="EMBL" id="AP024749">
    <property type="protein sequence ID" value="BCY27698.1"/>
    <property type="molecule type" value="Genomic_DNA"/>
</dbReference>
<feature type="transmembrane region" description="Helical" evidence="1">
    <location>
        <begin position="12"/>
        <end position="32"/>
    </location>
</feature>
<dbReference type="Proteomes" id="UP000825258">
    <property type="component" value="Chromosome"/>
</dbReference>
<keyword evidence="1" id="KW-1133">Transmembrane helix</keyword>